<reference evidence="10" key="1">
    <citation type="submission" date="2025-08" db="UniProtKB">
        <authorList>
            <consortium name="RefSeq"/>
        </authorList>
    </citation>
    <scope>IDENTIFICATION</scope>
    <source>
        <tissue evidence="10">Gonads</tissue>
    </source>
</reference>
<dbReference type="AlphaFoldDB" id="A0A6J2XRX1"/>
<evidence type="ECO:0000259" key="7">
    <source>
        <dbReference type="PROSITE" id="PS50888"/>
    </source>
</evidence>
<evidence type="ECO:0000256" key="5">
    <source>
        <dbReference type="ARBA" id="ARBA00023242"/>
    </source>
</evidence>
<organism evidence="9 10">
    <name type="scientific">Sitophilus oryzae</name>
    <name type="common">Rice weevil</name>
    <name type="synonym">Curculio oryzae</name>
    <dbReference type="NCBI Taxonomy" id="7048"/>
    <lineage>
        <taxon>Eukaryota</taxon>
        <taxon>Metazoa</taxon>
        <taxon>Ecdysozoa</taxon>
        <taxon>Arthropoda</taxon>
        <taxon>Hexapoda</taxon>
        <taxon>Insecta</taxon>
        <taxon>Pterygota</taxon>
        <taxon>Neoptera</taxon>
        <taxon>Endopterygota</taxon>
        <taxon>Coleoptera</taxon>
        <taxon>Polyphaga</taxon>
        <taxon>Cucujiformia</taxon>
        <taxon>Curculionidae</taxon>
        <taxon>Dryophthorinae</taxon>
        <taxon>Sitophilus</taxon>
    </lineage>
</organism>
<dbReference type="PANTHER" id="PTHR10985">
    <property type="entry name" value="BASIC HELIX-LOOP-HELIX TRANSCRIPTION FACTOR, HES-RELATED"/>
    <property type="match status" value="1"/>
</dbReference>
<keyword evidence="5" id="KW-0539">Nucleus</keyword>
<dbReference type="SMART" id="SM00511">
    <property type="entry name" value="ORANGE"/>
    <property type="match status" value="1"/>
</dbReference>
<evidence type="ECO:0000259" key="8">
    <source>
        <dbReference type="PROSITE" id="PS51054"/>
    </source>
</evidence>
<dbReference type="Proteomes" id="UP000504635">
    <property type="component" value="Unplaced"/>
</dbReference>
<dbReference type="GO" id="GO:0046983">
    <property type="term" value="F:protein dimerization activity"/>
    <property type="evidence" value="ECO:0007669"/>
    <property type="project" value="InterPro"/>
</dbReference>
<gene>
    <name evidence="10" type="primary">LOC115880516</name>
</gene>
<dbReference type="GO" id="GO:0005634">
    <property type="term" value="C:nucleus"/>
    <property type="evidence" value="ECO:0007669"/>
    <property type="project" value="UniProtKB-SubCell"/>
</dbReference>
<dbReference type="RefSeq" id="XP_030753595.1">
    <property type="nucleotide sequence ID" value="XM_030897735.1"/>
</dbReference>
<dbReference type="Gene3D" id="4.10.280.10">
    <property type="entry name" value="Helix-loop-helix DNA-binding domain"/>
    <property type="match status" value="1"/>
</dbReference>
<dbReference type="GO" id="GO:1990837">
    <property type="term" value="F:sequence-specific double-stranded DNA binding"/>
    <property type="evidence" value="ECO:0007669"/>
    <property type="project" value="UniProtKB-ARBA"/>
</dbReference>
<evidence type="ECO:0000256" key="4">
    <source>
        <dbReference type="ARBA" id="ARBA00023163"/>
    </source>
</evidence>
<feature type="domain" description="Orange" evidence="8">
    <location>
        <begin position="101"/>
        <end position="134"/>
    </location>
</feature>
<dbReference type="SUPFAM" id="SSF47459">
    <property type="entry name" value="HLH, helix-loop-helix DNA-binding domain"/>
    <property type="match status" value="1"/>
</dbReference>
<evidence type="ECO:0000256" key="6">
    <source>
        <dbReference type="SAM" id="MobiDB-lite"/>
    </source>
</evidence>
<keyword evidence="9" id="KW-1185">Reference proteome</keyword>
<accession>A0A6J2XRX1</accession>
<dbReference type="FunFam" id="4.10.280.10:FF:000009">
    <property type="entry name" value="Transcription factor HES-1"/>
    <property type="match status" value="1"/>
</dbReference>
<dbReference type="KEGG" id="soy:115880516"/>
<evidence type="ECO:0000256" key="2">
    <source>
        <dbReference type="ARBA" id="ARBA00023015"/>
    </source>
</evidence>
<feature type="compositionally biased region" description="Basic and acidic residues" evidence="6">
    <location>
        <begin position="23"/>
        <end position="32"/>
    </location>
</feature>
<dbReference type="SMART" id="SM00353">
    <property type="entry name" value="HLH"/>
    <property type="match status" value="1"/>
</dbReference>
<evidence type="ECO:0000256" key="1">
    <source>
        <dbReference type="ARBA" id="ARBA00004123"/>
    </source>
</evidence>
<feature type="compositionally biased region" description="Low complexity" evidence="6">
    <location>
        <begin position="165"/>
        <end position="179"/>
    </location>
</feature>
<feature type="region of interest" description="Disordered" evidence="6">
    <location>
        <begin position="1"/>
        <end position="32"/>
    </location>
</feature>
<evidence type="ECO:0000256" key="3">
    <source>
        <dbReference type="ARBA" id="ARBA00023125"/>
    </source>
</evidence>
<dbReference type="SUPFAM" id="SSF158457">
    <property type="entry name" value="Orange domain-like"/>
    <property type="match status" value="1"/>
</dbReference>
<feature type="domain" description="BHLH" evidence="7">
    <location>
        <begin position="25"/>
        <end position="82"/>
    </location>
</feature>
<dbReference type="OrthoDB" id="6085656at2759"/>
<dbReference type="InterPro" id="IPR050370">
    <property type="entry name" value="HES_HEY"/>
</dbReference>
<dbReference type="Pfam" id="PF07527">
    <property type="entry name" value="Hairy_orange"/>
    <property type="match status" value="1"/>
</dbReference>
<evidence type="ECO:0000313" key="9">
    <source>
        <dbReference type="Proteomes" id="UP000504635"/>
    </source>
</evidence>
<evidence type="ECO:0000313" key="10">
    <source>
        <dbReference type="RefSeq" id="XP_030753595.1"/>
    </source>
</evidence>
<dbReference type="InterPro" id="IPR003650">
    <property type="entry name" value="Orange_dom"/>
</dbReference>
<feature type="region of interest" description="Disordered" evidence="6">
    <location>
        <begin position="233"/>
        <end position="261"/>
    </location>
</feature>
<dbReference type="InterPro" id="IPR036638">
    <property type="entry name" value="HLH_DNA-bd_sf"/>
</dbReference>
<dbReference type="InterPro" id="IPR011598">
    <property type="entry name" value="bHLH_dom"/>
</dbReference>
<dbReference type="InParanoid" id="A0A6J2XRX1"/>
<proteinExistence type="predicted"/>
<dbReference type="Pfam" id="PF00010">
    <property type="entry name" value="HLH"/>
    <property type="match status" value="1"/>
</dbReference>
<dbReference type="PROSITE" id="PS50888">
    <property type="entry name" value="BHLH"/>
    <property type="match status" value="1"/>
</dbReference>
<dbReference type="GeneID" id="115880516"/>
<comment type="subcellular location">
    <subcellularLocation>
        <location evidence="1">Nucleus</location>
    </subcellularLocation>
</comment>
<keyword evidence="3" id="KW-0238">DNA-binding</keyword>
<keyword evidence="4" id="KW-0804">Transcription</keyword>
<dbReference type="GO" id="GO:0006355">
    <property type="term" value="P:regulation of DNA-templated transcription"/>
    <property type="evidence" value="ECO:0007669"/>
    <property type="project" value="InterPro"/>
</dbReference>
<dbReference type="PROSITE" id="PS51054">
    <property type="entry name" value="ORANGE"/>
    <property type="match status" value="1"/>
</dbReference>
<dbReference type="CDD" id="cd18913">
    <property type="entry name" value="bHLH-O_hairy_like"/>
    <property type="match status" value="1"/>
</dbReference>
<sequence length="474" mass="53894">MSFSEDEYDQPTMQEPHVSMSKAELRKTHKPLMEKRRRARINNFLNEIKNLILEAMNKDPARHTKLEKADILEMAVKHLQNVQRQQLALAMATDPSVVRKFKSGFNECATEIDRYLVKNDAIEKGVRDRVTNHLHKCINSLDHANQFSLQPTGNISMIPSGAFFSTTSQDSQSGDQNNNPRVQIPQGIQLIPSRLPTGELALLVPNSSNLSYFPSTTLPQRSSAFVTVTSQTVEPPRSVSPDRSPAEPVTLSPKGFRPVHPNIVRPKPSYIGEDHQVPQISSTVEQTNKEKHCSSSGDLKTVRFPMQKNLDKEKKAFEHISVIKKVSEPLCTITNQAERFRQAQQKEDSVYLEENQTNSRGVKRSFSEINQGISITVCQESRPSKLIKTSHHVVPSSTLVHPASEPFQEGQRSSLLLAISKRNIDFSSHSHEESRPFELFNPLNQEPQRLEHRNEQYNELNERNAESNDMWRPW</sequence>
<keyword evidence="2" id="KW-0805">Transcription regulation</keyword>
<feature type="region of interest" description="Disordered" evidence="6">
    <location>
        <begin position="161"/>
        <end position="182"/>
    </location>
</feature>
<name>A0A6J2XRX1_SITOR</name>
<dbReference type="Gene3D" id="6.10.250.980">
    <property type="match status" value="1"/>
</dbReference>
<protein>
    <submittedName>
        <fullName evidence="10">Uncharacterized protein LOC115880516</fullName>
    </submittedName>
</protein>